<feature type="domain" description="FATC" evidence="15">
    <location>
        <begin position="3646"/>
        <end position="3678"/>
    </location>
</feature>
<dbReference type="GO" id="GO:0004674">
    <property type="term" value="F:protein serine/threonine kinase activity"/>
    <property type="evidence" value="ECO:0007669"/>
    <property type="project" value="UniProtKB-KW"/>
</dbReference>
<evidence type="ECO:0000256" key="12">
    <source>
        <dbReference type="SAM" id="MobiDB-lite"/>
    </source>
</evidence>
<dbReference type="InterPro" id="IPR000403">
    <property type="entry name" value="PI3/4_kinase_cat_dom"/>
</dbReference>
<comment type="catalytic activity">
    <reaction evidence="9">
        <text>L-threonyl-[protein] + ATP = O-phospho-L-threonyl-[protein] + ADP + H(+)</text>
        <dbReference type="Rhea" id="RHEA:46608"/>
        <dbReference type="Rhea" id="RHEA-COMP:11060"/>
        <dbReference type="Rhea" id="RHEA-COMP:11605"/>
        <dbReference type="ChEBI" id="CHEBI:15378"/>
        <dbReference type="ChEBI" id="CHEBI:30013"/>
        <dbReference type="ChEBI" id="CHEBI:30616"/>
        <dbReference type="ChEBI" id="CHEBI:61977"/>
        <dbReference type="ChEBI" id="CHEBI:456216"/>
        <dbReference type="EC" id="2.7.11.1"/>
    </reaction>
</comment>
<dbReference type="EnsemblMetazoa" id="XM_038208720.1">
    <property type="protein sequence ID" value="XP_038064648.1"/>
    <property type="gene ID" value="LOC119735031"/>
</dbReference>
<dbReference type="SMART" id="SM00146">
    <property type="entry name" value="PI3Kc"/>
    <property type="match status" value="1"/>
</dbReference>
<feature type="compositionally biased region" description="Low complexity" evidence="12">
    <location>
        <begin position="3591"/>
        <end position="3600"/>
    </location>
</feature>
<feature type="region of interest" description="Disordered" evidence="12">
    <location>
        <begin position="1"/>
        <end position="85"/>
    </location>
</feature>
<dbReference type="GO" id="GO:0005524">
    <property type="term" value="F:ATP binding"/>
    <property type="evidence" value="ECO:0007669"/>
    <property type="project" value="UniProtKB-KW"/>
</dbReference>
<keyword evidence="7" id="KW-0067">ATP-binding</keyword>
<keyword evidence="17" id="KW-1185">Reference proteome</keyword>
<dbReference type="GeneID" id="119735031"/>
<dbReference type="InterPro" id="IPR016024">
    <property type="entry name" value="ARM-type_fold"/>
</dbReference>
<dbReference type="InterPro" id="IPR003152">
    <property type="entry name" value="FATC_dom"/>
</dbReference>
<feature type="region of interest" description="Disordered" evidence="12">
    <location>
        <begin position="1922"/>
        <end position="1960"/>
    </location>
</feature>
<evidence type="ECO:0000259" key="15">
    <source>
        <dbReference type="PROSITE" id="PS51190"/>
    </source>
</evidence>
<dbReference type="FunFam" id="3.30.1010.10:FF:000010">
    <property type="entry name" value="serine/threonine-protein kinase SMG1 isoform X1"/>
    <property type="match status" value="1"/>
</dbReference>
<dbReference type="Pfam" id="PF00454">
    <property type="entry name" value="PI3_PI4_kinase"/>
    <property type="match status" value="1"/>
</dbReference>
<dbReference type="InterPro" id="IPR014009">
    <property type="entry name" value="PIK_FAT"/>
</dbReference>
<evidence type="ECO:0000256" key="5">
    <source>
        <dbReference type="ARBA" id="ARBA00022741"/>
    </source>
</evidence>
<dbReference type="GO" id="GO:0000184">
    <property type="term" value="P:nuclear-transcribed mRNA catabolic process, nonsense-mediated decay"/>
    <property type="evidence" value="ECO:0007669"/>
    <property type="project" value="UniProtKB-KW"/>
</dbReference>
<sequence length="3678" mass="406122">MSQRSSSRNLGRLDKRGQGSSGSDNKTAGRSDRGSSAVDGSQNGRPPARTRRRDYEDGRPGKHSQKTDGKQTNSKSNSGRRLFSDNSQLSSLVSRALHDDDRDRRITALRNLKEYILRNDHAKEVQRQADNLLLVLYDAINERINNDIRLEIVFCIASVGTQMGLDLRRFFQWLCGKIQAASSDEIKSLLLLAIVQVLKNDEKQQCKNLIPFIMTNIQTTLENADTPELLVSSVNAIHYICQRNPGSFNDHFKDTVDILVGWYIDTSQKPALIKYCSDTLISFHSYWLADINFSVTLLGQFLEDMEAYSEDLSHCCSGASGASGDGNKADSEEPQTPEVCRSKILALINVFATVVKCLGDGFSPRPGSPITTGYLSEVFKGITKCVHTVQKESRGDGTDETIILAANECLSVLCDSIRSSLVQCQHEMVTFALAQLDIALQVDFPRTPVVLSPLCLLYRVLKYQNTGLPSDTAEKLFGPGSKFKKLRFHNNQEVLALLLKVYQKLLCIKDVPMLEAIYSLLLADLEIAYQTLLAFTGSDTQFQLVPDNPIKGDQQPPTVQEAEVMVVFDLSTLSEIGSTKSSIIVMWALSPSLFELLTKHLSAAHWLIAECFPATHYALLNTLCAHSESNAHFISSSFGLSSTNLGSGSSKTSSYFRTILNLLGTVLPHPAVANDSRRLCLQWFYSILQHLQQGDYKILYVTAPFNLAIQALLPLAHSKELNVCLGACQCLQLVLSCGEPGTDFLLGCLEMCKVKLLSTSEIVKKAYTSLLAMLPADILLRSETSPLTQAKRLGERKQATVTFSEEDPQGLQAFRLARRSHIGRTPMGTFHSQDFRVVMAFILLGETPSDPDWLEKLYHSCQRPDKGSSSHTEIRLPEFIDGNIALQWFWASWEAAQYCVLAKLRTPLGKPQETFRAIEATLLEFGRELKSPAEGNSKSDCKVLSPAYHLHQLRPVLLLQFLEHLEKLMYNAYEGCAIAMPSTPKAVRTFFRTNRATCQDWLRNIRCLAVAAAVNCGQHAVALRHGLIMLNDLIAKNNTTGHLFEDASLRVVTCLIQLRSPHAITGLCGWILEQSGRSLGWMTACLPAADARYEACTTETLLAIKKYLQLDSIPGYPSLPKSASSAELGQRAAKVSEGQPPPTKVLTRNSETVQQAVIQSPRVLEFLLNQVTKSYVAVSNWSSALKWQESLIELRSMVPEALQKHVVLGCDINVIKALSHFDDRDFPAVTNHLDLVPGLSPDPKASDDFLMAPDSIQSPEAVLLRAGLELVRALTCYHTTGCVRAPVSVMSKDMTCLHPELAVVCKMLEHTHEISRSSLALAWQDWPSHPPAKFAMLMQQAGAVMNTIQGYTQDCLIPVSEVLRFEPAQHDISTVGQVSKVTTYQHDLCLENPSCAGMVADLAAHLTKVQLATAHLARKQGNHKHAQHHLLQHLDLLSPAKDDDATQTSSLNLEIHNSSKKSAQPLLTALAALNSGGDTGSSSLEMLRVVRESSKLLQAMGYHLEAWECLSRSSVQHSTGMVSAVSVQDPAAQALNARSLLSLVKWFTADYRNAVPHLKMAVGSGGMTAETLSTLAKNVSVLLETEHAGAGEGLGLGAGDNTDTSRQEVVGSSPAISETDAVCGRLLHLGTMLAPSLSKAWSALASWCYRWGRKAVDVASSEGGVQLTSEEKAEVLTSLSAEITNSETDSILSILSQAHCSATSVQEEDILEHMQSAYHDGTETTRRQLLSACPSLHAADPNVMSNLLEVWNGVCRRIFSHYRLAARSYFTFLKIAGEPSKKLLVSHHIDSTALDSLRDFGETEADSAEAQATHEDGNITATLRLLRLLVKYAGELRDVLEDGLAHTPTGPWKSIIPQLFSRLSHPEAYVRQSISDLLCRVAQDSPHLIVYQAIVGCPSTTAEDKKSKDVVQQGVISKLLKSPNKDVTAEDEDSQEDANLKDADQDSTQEDNPEDEEHNRSLSLLEDCLTAIVATLSKHSPELVGQVEVLVQELRRITVLWEELWLGTLNQLHVDVTRRLHQLEEEVKRVQRNDGLSAAEKKLIIAEKHNAIMKPVVYSLDQVHSITSQAAETPNERAFQEAYQETIEKALNSLKNPETPNKPQSSWTLFKQLHSALQQRATRKATFMLQMRDISPKLSAMENTTIPLPGLVCHHSQVVTISSFDNSVNILPTKTKPKKLVFHGADGKRYTYLFKGLEDLHLDERIMQFLSIVNTMFARNKRQEASLYHACHYSVTPLGPRSGLIQWVDGATALFGLYKRWQQREAIAAAAAKSGNSSTGQPQVPRPSEVYYKKMKPALEEMGLSDQTARKDWPISIMYSVMQELIKDTPSDLLAKELWCSSGSSSEWWHITQAYSRSTAVMSVIGYIIGLGDRHLDNVLVNFLTGDVVHIDYNVCFEKGKNLRVPERVPFRMTQNIQSALGVTGVEGTFRQSAEEVLKIMRKGRETLLTLLEAFVYDPLVDWTTANEGGFASAVYGGGQMNPVVADGGQSKREMERDITRSLFSSRVAEMKGPWFKNRDDMLDALSNLEDQLTTYLDAVQESKLLEGSTDQYTQHTRVLQAALNDKNHTLHTLHTRYGECHQGDTTRTASQQAIQDKLRELDHWHIQHKLALETARGNHLTAISQETDKDLELGPAPYAPCVKFLTTAGQTQIIGQCEHLETELTGLLQQRRIMLRGCVEVLQTYCNMARQFPANFAEMNRAYVWQTWLQELVCDLTSTKCKALQARFKAKYSSPTPARFQQVLATEQALNGLMTEANTKLVKTMEAMPQTDLAQAEGALQQTHSQIHSFVTENGDAGMLTLAAVLMNALCSFSQRSRIMEGAVAGAGDLLVDFASRNGNWFLEELCSMIANLDIIVDLVSGCQWPQGFDAGPILASLECFKLIRLVYEALQDMHGQFRKTVLPQTLAALQSGDASVDGVITELNRMCDGPSLLPRVLQQIEQDLTSVTLGMKGDLISTSVVEVMRTKFNSLLQVSSASDPPSTAQLPPTQGQILLALLSAPFAKVEASIGEFVSKMEQLSVPAQWRKVDVIQEAKSMQSTVLNNNTHQLLRDWAFIKQLEALQEFITLCQQYAKVTNGCLENVSELQAALVSEAQFIKPIKKFMAGLIRKQTIGILSKTIGICTCTLAHQLGLDTLAEINVLDVGANSKASLEDMCKKALDLAVTSGLVQSHLYRVVNNYTKTYDAGWRALAQAQQQVNAVTASQESTQHAQLQLVRFQWLHEDILQEAGVQRQNVPFLPPSRSSVMSDLRKRTQHLLSLEGAITALQERATAQQNSVGQRLKWAAGANPTGLHNVLHEFEKAVRDRAAGYAMENKRSAEVSALSNAILHFEALRTRTSEAINAESSFLALLTRCQESCKKVEQCTASITDMEQDLIDLQPPAPDQPIGRKWIRSLMDLLVQRNEEKESAMDEQEVMVRSGRDALHGQINVVKNTLATHYKLMSEVKTHLKTLARGEEDEAEDGIIISGEGGVVKTFMMEYKSYSEEFTSMLKTLLVGSSEDDNDSILKLSEVIPKMAALADQTKRLCNQLVGLAAPLVPKPVPPDNSQAASEDVEDDLQQMKGSKAGSPVRVSGLLGRAAEGTPATPPTSTKAAFAAQQPKGSPAVMRDPRTGKVIQVRNTHAINVWRRVKGKLDGRDPEPSKRLSIPEQVDFVIKEATSLDNLATLYEGWTAWV</sequence>
<dbReference type="GO" id="GO:0005634">
    <property type="term" value="C:nucleus"/>
    <property type="evidence" value="ECO:0007669"/>
    <property type="project" value="TreeGrafter"/>
</dbReference>
<dbReference type="OrthoDB" id="10065496at2759"/>
<dbReference type="Gene3D" id="3.30.1010.10">
    <property type="entry name" value="Phosphatidylinositol 3-kinase Catalytic Subunit, Chain A, domain 4"/>
    <property type="match status" value="1"/>
</dbReference>
<keyword evidence="3" id="KW-0723">Serine/threonine-protein kinase</keyword>
<dbReference type="FunFam" id="1.10.1070.11:FF:000008">
    <property type="entry name" value="serine/threonine-protein kinase SMG1 isoform X2"/>
    <property type="match status" value="1"/>
</dbReference>
<evidence type="ECO:0000256" key="4">
    <source>
        <dbReference type="ARBA" id="ARBA00022679"/>
    </source>
</evidence>
<dbReference type="SMART" id="SM01343">
    <property type="entry name" value="FATC"/>
    <property type="match status" value="1"/>
</dbReference>
<feature type="domain" description="PI3K/PI4K catalytic" evidence="13">
    <location>
        <begin position="2164"/>
        <end position="2507"/>
    </location>
</feature>
<dbReference type="InterPro" id="IPR011009">
    <property type="entry name" value="Kinase-like_dom_sf"/>
</dbReference>
<evidence type="ECO:0000313" key="16">
    <source>
        <dbReference type="EnsemblMetazoa" id="XP_038064648.1"/>
    </source>
</evidence>
<evidence type="ECO:0000256" key="10">
    <source>
        <dbReference type="ARBA" id="ARBA00048679"/>
    </source>
</evidence>
<keyword evidence="8" id="KW-0866">Nonsense-mediated mRNA decay</keyword>
<dbReference type="InterPro" id="IPR039414">
    <property type="entry name" value="SMG1_PIKKc"/>
</dbReference>
<keyword evidence="5" id="KW-0547">Nucleotide-binding</keyword>
<dbReference type="OMA" id="AFECHFT"/>
<feature type="region of interest" description="Disordered" evidence="12">
    <location>
        <begin position="1592"/>
        <end position="1613"/>
    </location>
</feature>
<dbReference type="Gene3D" id="1.10.1070.11">
    <property type="entry name" value="Phosphatidylinositol 3-/4-kinase, catalytic domain"/>
    <property type="match status" value="1"/>
</dbReference>
<dbReference type="CDD" id="cd05170">
    <property type="entry name" value="PIKKc_SMG1"/>
    <property type="match status" value="1"/>
</dbReference>
<dbReference type="PROSITE" id="PS51189">
    <property type="entry name" value="FAT"/>
    <property type="match status" value="1"/>
</dbReference>
<evidence type="ECO:0000256" key="9">
    <source>
        <dbReference type="ARBA" id="ARBA00047899"/>
    </source>
</evidence>
<feature type="region of interest" description="Disordered" evidence="12">
    <location>
        <begin position="3541"/>
        <end position="3611"/>
    </location>
</feature>
<dbReference type="RefSeq" id="XP_038064648.1">
    <property type="nucleotide sequence ID" value="XM_038208720.1"/>
</dbReference>
<dbReference type="PROSITE" id="PS50290">
    <property type="entry name" value="PI3_4_KINASE_3"/>
    <property type="match status" value="1"/>
</dbReference>
<keyword evidence="11" id="KW-0175">Coiled coil</keyword>
<reference evidence="16" key="1">
    <citation type="submission" date="2022-11" db="UniProtKB">
        <authorList>
            <consortium name="EnsemblMetazoa"/>
        </authorList>
    </citation>
    <scope>IDENTIFICATION</scope>
</reference>
<dbReference type="Pfam" id="PF15785">
    <property type="entry name" value="SMG1"/>
    <property type="match status" value="1"/>
</dbReference>
<evidence type="ECO:0000256" key="1">
    <source>
        <dbReference type="ARBA" id="ARBA00011031"/>
    </source>
</evidence>
<evidence type="ECO:0000256" key="8">
    <source>
        <dbReference type="ARBA" id="ARBA00023161"/>
    </source>
</evidence>
<dbReference type="Pfam" id="PF02260">
    <property type="entry name" value="FATC"/>
    <property type="match status" value="1"/>
</dbReference>
<dbReference type="InterPro" id="IPR050517">
    <property type="entry name" value="DDR_Repair_Kinase"/>
</dbReference>
<keyword evidence="4" id="KW-0808">Transferase</keyword>
<evidence type="ECO:0000259" key="14">
    <source>
        <dbReference type="PROSITE" id="PS51189"/>
    </source>
</evidence>
<feature type="compositionally biased region" description="Acidic residues" evidence="12">
    <location>
        <begin position="1945"/>
        <end position="1956"/>
    </location>
</feature>
<evidence type="ECO:0000256" key="2">
    <source>
        <dbReference type="ARBA" id="ARBA00012513"/>
    </source>
</evidence>
<dbReference type="SUPFAM" id="SSF48371">
    <property type="entry name" value="ARM repeat"/>
    <property type="match status" value="2"/>
</dbReference>
<feature type="coiled-coil region" evidence="11">
    <location>
        <begin position="2006"/>
        <end position="2033"/>
    </location>
</feature>
<comment type="catalytic activity">
    <reaction evidence="10">
        <text>L-seryl-[protein] + ATP = O-phospho-L-seryl-[protein] + ADP + H(+)</text>
        <dbReference type="Rhea" id="RHEA:17989"/>
        <dbReference type="Rhea" id="RHEA-COMP:9863"/>
        <dbReference type="Rhea" id="RHEA-COMP:11604"/>
        <dbReference type="ChEBI" id="CHEBI:15378"/>
        <dbReference type="ChEBI" id="CHEBI:29999"/>
        <dbReference type="ChEBI" id="CHEBI:30616"/>
        <dbReference type="ChEBI" id="CHEBI:83421"/>
        <dbReference type="ChEBI" id="CHEBI:456216"/>
        <dbReference type="EC" id="2.7.11.1"/>
    </reaction>
</comment>
<feature type="compositionally biased region" description="Polar residues" evidence="12">
    <location>
        <begin position="70"/>
        <end position="85"/>
    </location>
</feature>
<dbReference type="InterPro" id="IPR036940">
    <property type="entry name" value="PI3/4_kinase_cat_sf"/>
</dbReference>
<evidence type="ECO:0000313" key="17">
    <source>
        <dbReference type="Proteomes" id="UP000887568"/>
    </source>
</evidence>
<dbReference type="SUPFAM" id="SSF56112">
    <property type="entry name" value="Protein kinase-like (PK-like)"/>
    <property type="match status" value="1"/>
</dbReference>
<dbReference type="PROSITE" id="PS51190">
    <property type="entry name" value="FATC"/>
    <property type="match status" value="1"/>
</dbReference>
<comment type="similarity">
    <text evidence="1">Belongs to the PI3/PI4-kinase family.</text>
</comment>
<feature type="domain" description="FAT" evidence="14">
    <location>
        <begin position="1540"/>
        <end position="1899"/>
    </location>
</feature>
<dbReference type="Proteomes" id="UP000887568">
    <property type="component" value="Unplaced"/>
</dbReference>
<dbReference type="InterPro" id="IPR018936">
    <property type="entry name" value="PI3/4_kinase_CS"/>
</dbReference>
<proteinExistence type="inferred from homology"/>
<dbReference type="PANTHER" id="PTHR11139:SF71">
    <property type="entry name" value="SERINE_THREONINE-PROTEIN KINASE SMG1"/>
    <property type="match status" value="1"/>
</dbReference>
<dbReference type="PROSITE" id="PS00916">
    <property type="entry name" value="PI3_4_KINASE_2"/>
    <property type="match status" value="1"/>
</dbReference>
<feature type="compositionally biased region" description="Basic and acidic residues" evidence="12">
    <location>
        <begin position="53"/>
        <end position="69"/>
    </location>
</feature>
<evidence type="ECO:0000256" key="7">
    <source>
        <dbReference type="ARBA" id="ARBA00022840"/>
    </source>
</evidence>
<evidence type="ECO:0000256" key="3">
    <source>
        <dbReference type="ARBA" id="ARBA00022527"/>
    </source>
</evidence>
<evidence type="ECO:0000256" key="6">
    <source>
        <dbReference type="ARBA" id="ARBA00022777"/>
    </source>
</evidence>
<dbReference type="SMART" id="SM01345">
    <property type="entry name" value="Rapamycin_bind"/>
    <property type="match status" value="1"/>
</dbReference>
<keyword evidence="6" id="KW-0418">Kinase</keyword>
<dbReference type="EC" id="2.7.11.1" evidence="2"/>
<dbReference type="PANTHER" id="PTHR11139">
    <property type="entry name" value="ATAXIA TELANGIECTASIA MUTATED ATM -RELATED"/>
    <property type="match status" value="1"/>
</dbReference>
<accession>A0A914AM32</accession>
<name>A0A914AM32_PATMI</name>
<dbReference type="CTD" id="23049"/>
<evidence type="ECO:0000256" key="11">
    <source>
        <dbReference type="SAM" id="Coils"/>
    </source>
</evidence>
<protein>
    <recommendedName>
        <fullName evidence="2">non-specific serine/threonine protein kinase</fullName>
        <ecNumber evidence="2">2.7.11.1</ecNumber>
    </recommendedName>
</protein>
<evidence type="ECO:0000259" key="13">
    <source>
        <dbReference type="PROSITE" id="PS50290"/>
    </source>
</evidence>
<dbReference type="InterPro" id="IPR031559">
    <property type="entry name" value="SMG1"/>
</dbReference>
<organism evidence="16 17">
    <name type="scientific">Patiria miniata</name>
    <name type="common">Bat star</name>
    <name type="synonym">Asterina miniata</name>
    <dbReference type="NCBI Taxonomy" id="46514"/>
    <lineage>
        <taxon>Eukaryota</taxon>
        <taxon>Metazoa</taxon>
        <taxon>Echinodermata</taxon>
        <taxon>Eleutherozoa</taxon>
        <taxon>Asterozoa</taxon>
        <taxon>Asteroidea</taxon>
        <taxon>Valvatacea</taxon>
        <taxon>Valvatida</taxon>
        <taxon>Asterinidae</taxon>
        <taxon>Patiria</taxon>
    </lineage>
</organism>